<sequence>MKQTSSDATTTRTVSLMPRTLLVVCWLLATIGMVFVAATNFPAPGWDMNVYRNAIHSVQIGHDPWADGVAVQKAHIAYTRTHPYEMPPFTYVYSPITLPLLQLLARIPEHPLKIAYWALFILANIITMVVLLRTCLEQKSFRDFRASSDPHQFESTLFWYLAPASVFFAGLLYTSVELSGNLAYILYAMMLATAMLGWRRNVWSPFYLAVVLAACFKAPMLTLLALPVFTTKTQWRAATLTGALGLTLFFLPSRLWPAQFHHYLEAVSLQFSINHDFGDGLASIIGNLLFYLGKPYELASLLVYALYASAVLLTLYVLSRCYLRGDFPLHRWLPVLLCGIILLNPRIKEYDVAPITLPMAIIAWRVLGRGITSLRTGFECLLLFVTLSAVATCSPIAWKPTECFLLLGIFALGASDLLQISATKTAPPLRPSGDPFDELRDELYAAPRYEPSGELEPVAR</sequence>
<keyword evidence="1" id="KW-1133">Transmembrane helix</keyword>
<reference evidence="2 3" key="1">
    <citation type="submission" date="2016-10" db="EMBL/GenBank/DDBJ databases">
        <authorList>
            <person name="de Groot N.N."/>
        </authorList>
    </citation>
    <scope>NUCLEOTIDE SEQUENCE [LARGE SCALE GENOMIC DNA]</scope>
    <source>
        <strain evidence="2 3">DSM 22489</strain>
    </source>
</reference>
<keyword evidence="1" id="KW-0812">Transmembrane</keyword>
<evidence type="ECO:0000256" key="1">
    <source>
        <dbReference type="SAM" id="Phobius"/>
    </source>
</evidence>
<protein>
    <recommendedName>
        <fullName evidence="4">DUF2029 domain-containing protein</fullName>
    </recommendedName>
</protein>
<evidence type="ECO:0008006" key="4">
    <source>
        <dbReference type="Google" id="ProtNLM"/>
    </source>
</evidence>
<feature type="transmembrane region" description="Helical" evidence="1">
    <location>
        <begin position="298"/>
        <end position="317"/>
    </location>
</feature>
<name>A0A1H5SZ44_9BACT</name>
<dbReference type="OrthoDB" id="104329at2"/>
<proteinExistence type="predicted"/>
<dbReference type="Proteomes" id="UP000236728">
    <property type="component" value="Unassembled WGS sequence"/>
</dbReference>
<feature type="transmembrane region" description="Helical" evidence="1">
    <location>
        <begin position="21"/>
        <end position="41"/>
    </location>
</feature>
<feature type="transmembrane region" description="Helical" evidence="1">
    <location>
        <begin position="235"/>
        <end position="252"/>
    </location>
</feature>
<feature type="transmembrane region" description="Helical" evidence="1">
    <location>
        <begin position="206"/>
        <end position="229"/>
    </location>
</feature>
<evidence type="ECO:0000313" key="2">
    <source>
        <dbReference type="EMBL" id="SEF55208.1"/>
    </source>
</evidence>
<keyword evidence="1" id="KW-0472">Membrane</keyword>
<organism evidence="2 3">
    <name type="scientific">Bryocella elongata</name>
    <dbReference type="NCBI Taxonomy" id="863522"/>
    <lineage>
        <taxon>Bacteria</taxon>
        <taxon>Pseudomonadati</taxon>
        <taxon>Acidobacteriota</taxon>
        <taxon>Terriglobia</taxon>
        <taxon>Terriglobales</taxon>
        <taxon>Acidobacteriaceae</taxon>
        <taxon>Bryocella</taxon>
    </lineage>
</organism>
<feature type="transmembrane region" description="Helical" evidence="1">
    <location>
        <begin position="114"/>
        <end position="136"/>
    </location>
</feature>
<accession>A0A1H5SZ44</accession>
<evidence type="ECO:0000313" key="3">
    <source>
        <dbReference type="Proteomes" id="UP000236728"/>
    </source>
</evidence>
<feature type="transmembrane region" description="Helical" evidence="1">
    <location>
        <begin position="157"/>
        <end position="176"/>
    </location>
</feature>
<keyword evidence="3" id="KW-1185">Reference proteome</keyword>
<dbReference type="EMBL" id="FNVA01000001">
    <property type="protein sequence ID" value="SEF55208.1"/>
    <property type="molecule type" value="Genomic_DNA"/>
</dbReference>
<dbReference type="RefSeq" id="WP_103931334.1">
    <property type="nucleotide sequence ID" value="NZ_FNVA01000001.1"/>
</dbReference>
<gene>
    <name evidence="2" type="ORF">SAMN05421819_0392</name>
</gene>
<dbReference type="AlphaFoldDB" id="A0A1H5SZ44"/>